<feature type="region of interest" description="Disordered" evidence="1">
    <location>
        <begin position="1"/>
        <end position="24"/>
    </location>
</feature>
<evidence type="ECO:0000313" key="2">
    <source>
        <dbReference type="EMBL" id="EJK64870.1"/>
    </source>
</evidence>
<reference evidence="2 3" key="1">
    <citation type="journal article" date="2012" name="Genome Biol.">
        <title>Genome and low-iron response of an oceanic diatom adapted to chronic iron limitation.</title>
        <authorList>
            <person name="Lommer M."/>
            <person name="Specht M."/>
            <person name="Roy A.S."/>
            <person name="Kraemer L."/>
            <person name="Andreson R."/>
            <person name="Gutowska M.A."/>
            <person name="Wolf J."/>
            <person name="Bergner S.V."/>
            <person name="Schilhabel M.B."/>
            <person name="Klostermeier U.C."/>
            <person name="Beiko R.G."/>
            <person name="Rosenstiel P."/>
            <person name="Hippler M."/>
            <person name="Laroche J."/>
        </authorList>
    </citation>
    <scope>NUCLEOTIDE SEQUENCE [LARGE SCALE GENOMIC DNA]</scope>
    <source>
        <strain evidence="2 3">CCMP1005</strain>
    </source>
</reference>
<sequence length="121" mass="13804">ESDDDSYSSDRCDSAATTQAPAHGDSRVVLLNGMDCTWKNCLVNPDSNKFDWEAAKQYMYKEGGRNTWYADVFHEESRKRRASRQPQPQSHFQAPAQGPQYHPYYPPVPQDDLFSCVARAL</sequence>
<evidence type="ECO:0000256" key="1">
    <source>
        <dbReference type="SAM" id="MobiDB-lite"/>
    </source>
</evidence>
<organism evidence="2 3">
    <name type="scientific">Thalassiosira oceanica</name>
    <name type="common">Marine diatom</name>
    <dbReference type="NCBI Taxonomy" id="159749"/>
    <lineage>
        <taxon>Eukaryota</taxon>
        <taxon>Sar</taxon>
        <taxon>Stramenopiles</taxon>
        <taxon>Ochrophyta</taxon>
        <taxon>Bacillariophyta</taxon>
        <taxon>Coscinodiscophyceae</taxon>
        <taxon>Thalassiosirophycidae</taxon>
        <taxon>Thalassiosirales</taxon>
        <taxon>Thalassiosiraceae</taxon>
        <taxon>Thalassiosira</taxon>
    </lineage>
</organism>
<feature type="compositionally biased region" description="Low complexity" evidence="1">
    <location>
        <begin position="93"/>
        <end position="103"/>
    </location>
</feature>
<name>K0SHN5_THAOC</name>
<feature type="non-terminal residue" evidence="2">
    <location>
        <position position="1"/>
    </location>
</feature>
<dbReference type="Proteomes" id="UP000266841">
    <property type="component" value="Unassembled WGS sequence"/>
</dbReference>
<protein>
    <submittedName>
        <fullName evidence="2">Uncharacterized protein</fullName>
    </submittedName>
</protein>
<gene>
    <name evidence="2" type="ORF">THAOC_14347</name>
</gene>
<evidence type="ECO:0000313" key="3">
    <source>
        <dbReference type="Proteomes" id="UP000266841"/>
    </source>
</evidence>
<keyword evidence="3" id="KW-1185">Reference proteome</keyword>
<dbReference type="AlphaFoldDB" id="K0SHN5"/>
<comment type="caution">
    <text evidence="2">The sequence shown here is derived from an EMBL/GenBank/DDBJ whole genome shotgun (WGS) entry which is preliminary data.</text>
</comment>
<feature type="region of interest" description="Disordered" evidence="1">
    <location>
        <begin position="76"/>
        <end position="107"/>
    </location>
</feature>
<dbReference type="EMBL" id="AGNL01016747">
    <property type="protein sequence ID" value="EJK64870.1"/>
    <property type="molecule type" value="Genomic_DNA"/>
</dbReference>
<proteinExistence type="predicted"/>
<accession>K0SHN5</accession>